<dbReference type="GO" id="GO:0006265">
    <property type="term" value="P:DNA topological change"/>
    <property type="evidence" value="ECO:0007669"/>
    <property type="project" value="InterPro"/>
</dbReference>
<proteinExistence type="predicted"/>
<dbReference type="InterPro" id="IPR000380">
    <property type="entry name" value="Topo_IA"/>
</dbReference>
<dbReference type="KEGG" id="ppr:PBPRA3575"/>
<feature type="domain" description="DNA topoisomerase type IA zn finger" evidence="1">
    <location>
        <begin position="27"/>
        <end position="64"/>
    </location>
</feature>
<organism evidence="2 3">
    <name type="scientific">Photobacterium profundum (strain SS9)</name>
    <dbReference type="NCBI Taxonomy" id="298386"/>
    <lineage>
        <taxon>Bacteria</taxon>
        <taxon>Pseudomonadati</taxon>
        <taxon>Pseudomonadota</taxon>
        <taxon>Gammaproteobacteria</taxon>
        <taxon>Vibrionales</taxon>
        <taxon>Vibrionaceae</taxon>
        <taxon>Photobacterium</taxon>
    </lineage>
</organism>
<dbReference type="Proteomes" id="UP000000593">
    <property type="component" value="Chromosome 1"/>
</dbReference>
<accession>Q6LLJ7</accession>
<dbReference type="PANTHER" id="PTHR42785">
    <property type="entry name" value="DNA TOPOISOMERASE, TYPE IA, CORE"/>
    <property type="match status" value="1"/>
</dbReference>
<keyword evidence="3" id="KW-1185">Reference proteome</keyword>
<dbReference type="EMBL" id="CR378674">
    <property type="protein sequence ID" value="CAG21831.1"/>
    <property type="molecule type" value="Genomic_DNA"/>
</dbReference>
<feature type="domain" description="DNA topoisomerase type IA zn finger" evidence="1">
    <location>
        <begin position="75"/>
        <end position="111"/>
    </location>
</feature>
<dbReference type="STRING" id="298386.PBPRA3575"/>
<dbReference type="HOGENOM" id="CLU_104661_0_0_6"/>
<dbReference type="eggNOG" id="COG0551">
    <property type="taxonomic scope" value="Bacteria"/>
</dbReference>
<reference evidence="3" key="1">
    <citation type="journal article" date="2005" name="Science">
        <title>Life at depth: Photobacterium profundum genome sequence and expression analysis.</title>
        <authorList>
            <person name="Vezzi A."/>
            <person name="Campanaro S."/>
            <person name="D'Angelo M."/>
            <person name="Simonato F."/>
            <person name="Vitulo N."/>
            <person name="Lauro F.M."/>
            <person name="Cestaro A."/>
            <person name="Malacrida G."/>
            <person name="Simionati B."/>
            <person name="Cannata N."/>
            <person name="Romualdi C."/>
            <person name="Bartlett D.H."/>
            <person name="Valle G."/>
        </authorList>
    </citation>
    <scope>NUCLEOTIDE SEQUENCE [LARGE SCALE GENOMIC DNA]</scope>
    <source>
        <strain evidence="3">ATCC BAA-1253 / SS9</strain>
    </source>
</reference>
<sequence>MRVICSMAGKVHDQLFDAHEHALEQEEPCPTCGGQLQTRYGKRGPFLGCSNYPECDFIRPQNQNDGHIVKHLGKPCPSCDSELVLRQGRFGMFIGCASFPDCQHIEPLEKKADDTQILCPDCHKGHLVQRKSRYGKVFFACDQYPACRFAVNNKPVAQQCETCGFPLLVEKDFATGIKLQCADKKCHHIQQ</sequence>
<name>Q6LLJ7_PHOPR</name>
<gene>
    <name evidence="2" type="primary">T4101</name>
    <name evidence="2" type="ordered locus">PBPRA3575</name>
</gene>
<dbReference type="GO" id="GO:0003677">
    <property type="term" value="F:DNA binding"/>
    <property type="evidence" value="ECO:0007669"/>
    <property type="project" value="InterPro"/>
</dbReference>
<dbReference type="Pfam" id="PF01396">
    <property type="entry name" value="Zn_ribbon_Top1"/>
    <property type="match status" value="3"/>
</dbReference>
<dbReference type="InterPro" id="IPR013498">
    <property type="entry name" value="Topo_IA_Znf"/>
</dbReference>
<dbReference type="AlphaFoldDB" id="Q6LLJ7"/>
<evidence type="ECO:0000259" key="1">
    <source>
        <dbReference type="Pfam" id="PF01396"/>
    </source>
</evidence>
<evidence type="ECO:0000313" key="3">
    <source>
        <dbReference type="Proteomes" id="UP000000593"/>
    </source>
</evidence>
<feature type="domain" description="DNA topoisomerase type IA zn finger" evidence="1">
    <location>
        <begin position="117"/>
        <end position="155"/>
    </location>
</feature>
<protein>
    <submittedName>
        <fullName evidence="2">DNA topoisomerase I-related protein</fullName>
    </submittedName>
</protein>
<dbReference type="PANTHER" id="PTHR42785:SF1">
    <property type="entry name" value="DNA TOPOISOMERASE"/>
    <property type="match status" value="1"/>
</dbReference>
<dbReference type="SUPFAM" id="SSF57783">
    <property type="entry name" value="Zinc beta-ribbon"/>
    <property type="match status" value="2"/>
</dbReference>
<evidence type="ECO:0000313" key="2">
    <source>
        <dbReference type="EMBL" id="CAG21831.1"/>
    </source>
</evidence>
<dbReference type="GO" id="GO:0005694">
    <property type="term" value="C:chromosome"/>
    <property type="evidence" value="ECO:0007669"/>
    <property type="project" value="InterPro"/>
</dbReference>
<dbReference type="Gene3D" id="3.30.65.10">
    <property type="entry name" value="Bacterial Topoisomerase I, domain 1"/>
    <property type="match status" value="3"/>
</dbReference>
<dbReference type="GO" id="GO:0003917">
    <property type="term" value="F:DNA topoisomerase type I (single strand cut, ATP-independent) activity"/>
    <property type="evidence" value="ECO:0007669"/>
    <property type="project" value="InterPro"/>
</dbReference>